<keyword evidence="2" id="KW-1133">Transmembrane helix</keyword>
<feature type="transmembrane region" description="Helical" evidence="2">
    <location>
        <begin position="68"/>
        <end position="91"/>
    </location>
</feature>
<feature type="compositionally biased region" description="Polar residues" evidence="1">
    <location>
        <begin position="241"/>
        <end position="251"/>
    </location>
</feature>
<gene>
    <name evidence="3" type="ORF">RSOLAG1IB_11086</name>
</gene>
<accession>A0A0B7F933</accession>
<evidence type="ECO:0000256" key="2">
    <source>
        <dbReference type="SAM" id="Phobius"/>
    </source>
</evidence>
<feature type="compositionally biased region" description="Low complexity" evidence="1">
    <location>
        <begin position="189"/>
        <end position="222"/>
    </location>
</feature>
<reference evidence="3 4" key="1">
    <citation type="submission" date="2014-11" db="EMBL/GenBank/DDBJ databases">
        <authorList>
            <person name="Wibberg Daniel"/>
        </authorList>
    </citation>
    <scope>NUCLEOTIDE SEQUENCE [LARGE SCALE GENOMIC DNA]</scope>
    <source>
        <strain evidence="3">Rhizoctonia solani AG1-IB 7/3/14</strain>
    </source>
</reference>
<dbReference type="OrthoDB" id="3262641at2759"/>
<evidence type="ECO:0000256" key="1">
    <source>
        <dbReference type="SAM" id="MobiDB-lite"/>
    </source>
</evidence>
<dbReference type="CDD" id="cd12087">
    <property type="entry name" value="TM_EGFR-like"/>
    <property type="match status" value="1"/>
</dbReference>
<sequence>MNVPSSTSPSSTFWIIDTTSVSGTFTTTANFTLWVPLNTPFTSSAPSSSSTYKASETENSTPRSYTPVIAGSVIGSILGTLLVLLSIVFFYRRRARPRLVLPRTRPPVTPSGSEHALLDLTAEPAPHPENIEPWVAPAVVRRPAKGREEAVRDQGWVEDTSGPRVEGLDISGRAGPSTGTHGPRAALQGSNPSGPAGSASPHIQGTETQGATAAAPAATGHGPVQEPSQSQPRLHLHQPEIPSTSAKTSATPRRRAVREPSPPRVEEDAGISLMRAEEEVLPPSYGDLVHDRLPTGSG</sequence>
<keyword evidence="4" id="KW-1185">Reference proteome</keyword>
<name>A0A0B7F933_THACB</name>
<evidence type="ECO:0000313" key="4">
    <source>
        <dbReference type="Proteomes" id="UP000059188"/>
    </source>
</evidence>
<dbReference type="AlphaFoldDB" id="A0A0B7F933"/>
<evidence type="ECO:0000313" key="3">
    <source>
        <dbReference type="EMBL" id="CEL52742.1"/>
    </source>
</evidence>
<feature type="region of interest" description="Disordered" evidence="1">
    <location>
        <begin position="145"/>
        <end position="271"/>
    </location>
</feature>
<protein>
    <submittedName>
        <fullName evidence="3">Uncharacterized protein</fullName>
    </submittedName>
</protein>
<dbReference type="Proteomes" id="UP000059188">
    <property type="component" value="Unassembled WGS sequence"/>
</dbReference>
<proteinExistence type="predicted"/>
<feature type="compositionally biased region" description="Low complexity" evidence="1">
    <location>
        <begin position="43"/>
        <end position="58"/>
    </location>
</feature>
<keyword evidence="2" id="KW-0472">Membrane</keyword>
<keyword evidence="2" id="KW-0812">Transmembrane</keyword>
<organism evidence="3 4">
    <name type="scientific">Thanatephorus cucumeris (strain AG1-IB / isolate 7/3/14)</name>
    <name type="common">Lettuce bottom rot fungus</name>
    <name type="synonym">Rhizoctonia solani</name>
    <dbReference type="NCBI Taxonomy" id="1108050"/>
    <lineage>
        <taxon>Eukaryota</taxon>
        <taxon>Fungi</taxon>
        <taxon>Dikarya</taxon>
        <taxon>Basidiomycota</taxon>
        <taxon>Agaricomycotina</taxon>
        <taxon>Agaricomycetes</taxon>
        <taxon>Cantharellales</taxon>
        <taxon>Ceratobasidiaceae</taxon>
        <taxon>Rhizoctonia</taxon>
        <taxon>Rhizoctonia solani AG-1</taxon>
    </lineage>
</organism>
<dbReference type="EMBL" id="LN679199">
    <property type="protein sequence ID" value="CEL52742.1"/>
    <property type="molecule type" value="Genomic_DNA"/>
</dbReference>
<feature type="region of interest" description="Disordered" evidence="1">
    <location>
        <begin position="43"/>
        <end position="63"/>
    </location>
</feature>